<evidence type="ECO:0000256" key="1">
    <source>
        <dbReference type="SAM" id="MobiDB-lite"/>
    </source>
</evidence>
<name>A0A9P6T283_9FUNG</name>
<dbReference type="EMBL" id="JAAAID010000270">
    <property type="protein sequence ID" value="KAG0019647.1"/>
    <property type="molecule type" value="Genomic_DNA"/>
</dbReference>
<comment type="caution">
    <text evidence="2">The sequence shown here is derived from an EMBL/GenBank/DDBJ whole genome shotgun (WGS) entry which is preliminary data.</text>
</comment>
<protein>
    <submittedName>
        <fullName evidence="2">Uncharacterized protein</fullName>
    </submittedName>
</protein>
<dbReference type="Proteomes" id="UP000703661">
    <property type="component" value="Unassembled WGS sequence"/>
</dbReference>
<dbReference type="SUPFAM" id="SSF52047">
    <property type="entry name" value="RNI-like"/>
    <property type="match status" value="1"/>
</dbReference>
<organism evidence="2 3">
    <name type="scientific">Entomortierella chlamydospora</name>
    <dbReference type="NCBI Taxonomy" id="101097"/>
    <lineage>
        <taxon>Eukaryota</taxon>
        <taxon>Fungi</taxon>
        <taxon>Fungi incertae sedis</taxon>
        <taxon>Mucoromycota</taxon>
        <taxon>Mortierellomycotina</taxon>
        <taxon>Mortierellomycetes</taxon>
        <taxon>Mortierellales</taxon>
        <taxon>Mortierellaceae</taxon>
        <taxon>Entomortierella</taxon>
    </lineage>
</organism>
<dbReference type="InterPro" id="IPR032675">
    <property type="entry name" value="LRR_dom_sf"/>
</dbReference>
<evidence type="ECO:0000313" key="2">
    <source>
        <dbReference type="EMBL" id="KAG0019647.1"/>
    </source>
</evidence>
<keyword evidence="3" id="KW-1185">Reference proteome</keyword>
<accession>A0A9P6T283</accession>
<proteinExistence type="predicted"/>
<reference evidence="2" key="1">
    <citation type="journal article" date="2020" name="Fungal Divers.">
        <title>Resolving the Mortierellaceae phylogeny through synthesis of multi-gene phylogenetics and phylogenomics.</title>
        <authorList>
            <person name="Vandepol N."/>
            <person name="Liber J."/>
            <person name="Desiro A."/>
            <person name="Na H."/>
            <person name="Kennedy M."/>
            <person name="Barry K."/>
            <person name="Grigoriev I.V."/>
            <person name="Miller A.N."/>
            <person name="O'Donnell K."/>
            <person name="Stajich J.E."/>
            <person name="Bonito G."/>
        </authorList>
    </citation>
    <scope>NUCLEOTIDE SEQUENCE</scope>
    <source>
        <strain evidence="2">NRRL 2769</strain>
    </source>
</reference>
<feature type="region of interest" description="Disordered" evidence="1">
    <location>
        <begin position="237"/>
        <end position="269"/>
    </location>
</feature>
<evidence type="ECO:0000313" key="3">
    <source>
        <dbReference type="Proteomes" id="UP000703661"/>
    </source>
</evidence>
<gene>
    <name evidence="2" type="ORF">BGZ80_005488</name>
</gene>
<sequence length="269" mass="31634">MQGRIKSFSTDFLYRDEIQNLTARWGSTLEVLQIGPFCHIGGEGVSLILTRCSRLRMFTVFSDIRDDSDEYTKEDVGYWAWSYTEYDDPRDDWKCLDLEHLELTFLDVRGISHDSPYCQFLSDLNSSRRELHTSTGIHKACYQLGRLTKLRHLRLGWSTGKEVQSGANLDMSINNGLMHLEGLKKLEVLDVTCIEHVNIERREVDWMAVSWPKLRRIKGLFQKDRAYHRRLRHRDDMDDGDTYPVKRDESNDPKPIQWLRSQRPHLEIS</sequence>
<dbReference type="AlphaFoldDB" id="A0A9P6T283"/>
<dbReference type="Gene3D" id="3.80.10.10">
    <property type="entry name" value="Ribonuclease Inhibitor"/>
    <property type="match status" value="1"/>
</dbReference>